<dbReference type="Pfam" id="PF13432">
    <property type="entry name" value="TPR_16"/>
    <property type="match status" value="1"/>
</dbReference>
<feature type="repeat" description="TPR" evidence="1">
    <location>
        <begin position="88"/>
        <end position="121"/>
    </location>
</feature>
<dbReference type="EMBL" id="FZOC01000004">
    <property type="protein sequence ID" value="SNR98344.1"/>
    <property type="molecule type" value="Genomic_DNA"/>
</dbReference>
<protein>
    <submittedName>
        <fullName evidence="4">TPR repeat-containing protein</fullName>
    </submittedName>
</protein>
<dbReference type="OrthoDB" id="5338908at2"/>
<proteinExistence type="predicted"/>
<feature type="region of interest" description="Disordered" evidence="2">
    <location>
        <begin position="43"/>
        <end position="67"/>
    </location>
</feature>
<gene>
    <name evidence="4" type="ORF">SAMN04488503_2180</name>
</gene>
<dbReference type="PROSITE" id="PS50005">
    <property type="entry name" value="TPR"/>
    <property type="match status" value="2"/>
</dbReference>
<feature type="repeat" description="TPR" evidence="1">
    <location>
        <begin position="122"/>
        <end position="155"/>
    </location>
</feature>
<evidence type="ECO:0000313" key="4">
    <source>
        <dbReference type="EMBL" id="SNR98344.1"/>
    </source>
</evidence>
<dbReference type="GO" id="GO:0035269">
    <property type="term" value="P:protein O-linked glycosylation via mannose"/>
    <property type="evidence" value="ECO:0007669"/>
    <property type="project" value="TreeGrafter"/>
</dbReference>
<dbReference type="Pfam" id="PF13181">
    <property type="entry name" value="TPR_8"/>
    <property type="match status" value="1"/>
</dbReference>
<dbReference type="GO" id="GO:0000030">
    <property type="term" value="F:mannosyltransferase activity"/>
    <property type="evidence" value="ECO:0007669"/>
    <property type="project" value="TreeGrafter"/>
</dbReference>
<keyword evidence="3" id="KW-1133">Transmembrane helix</keyword>
<dbReference type="PROSITE" id="PS50293">
    <property type="entry name" value="TPR_REGION"/>
    <property type="match status" value="1"/>
</dbReference>
<dbReference type="PANTHER" id="PTHR44395">
    <property type="match status" value="1"/>
</dbReference>
<dbReference type="InterPro" id="IPR019734">
    <property type="entry name" value="TPR_rpt"/>
</dbReference>
<keyword evidence="1" id="KW-0802">TPR repeat</keyword>
<keyword evidence="3" id="KW-0472">Membrane</keyword>
<evidence type="ECO:0000256" key="2">
    <source>
        <dbReference type="SAM" id="MobiDB-lite"/>
    </source>
</evidence>
<dbReference type="Gene3D" id="1.25.40.10">
    <property type="entry name" value="Tetratricopeptide repeat domain"/>
    <property type="match status" value="1"/>
</dbReference>
<evidence type="ECO:0000256" key="1">
    <source>
        <dbReference type="PROSITE-ProRule" id="PRU00339"/>
    </source>
</evidence>
<dbReference type="SMART" id="SM00028">
    <property type="entry name" value="TPR"/>
    <property type="match status" value="2"/>
</dbReference>
<name>A0A239ATI3_9BACT</name>
<dbReference type="Proteomes" id="UP000198324">
    <property type="component" value="Unassembled WGS sequence"/>
</dbReference>
<sequence length="208" mass="22081">MVKKARTFSKGEFIGGIVAALAVGFFIGSMAMGLRHAGQPQAQQAAAQAPVAQAPAAQSPAADGHDHAEELARIGELEVALASRPGDQQAWIELGNLYFDTHQAKNSIRAYEKAIALGSVSANVWTDLGIMHREAGEPKLAVETFDAALKLDPVHQNALYNKGVVLLHDLGDRVGALDAWERLVAANPQARNPEGMSMRGIVDGLKKS</sequence>
<feature type="compositionally biased region" description="Low complexity" evidence="2">
    <location>
        <begin position="43"/>
        <end position="62"/>
    </location>
</feature>
<evidence type="ECO:0000256" key="3">
    <source>
        <dbReference type="SAM" id="Phobius"/>
    </source>
</evidence>
<dbReference type="InterPro" id="IPR011990">
    <property type="entry name" value="TPR-like_helical_dom_sf"/>
</dbReference>
<dbReference type="PANTHER" id="PTHR44395:SF1">
    <property type="entry name" value="PROTEIN O-MANNOSYL-TRANSFERASE TMTC3"/>
    <property type="match status" value="1"/>
</dbReference>
<dbReference type="AlphaFoldDB" id="A0A239ATI3"/>
<keyword evidence="5" id="KW-1185">Reference proteome</keyword>
<dbReference type="SUPFAM" id="SSF48452">
    <property type="entry name" value="TPR-like"/>
    <property type="match status" value="1"/>
</dbReference>
<reference evidence="4 5" key="1">
    <citation type="submission" date="2017-06" db="EMBL/GenBank/DDBJ databases">
        <authorList>
            <person name="Kim H.J."/>
            <person name="Triplett B.A."/>
        </authorList>
    </citation>
    <scope>NUCLEOTIDE SEQUENCE [LARGE SCALE GENOMIC DNA]</scope>
    <source>
        <strain evidence="4 5">DSM 13116</strain>
    </source>
</reference>
<feature type="transmembrane region" description="Helical" evidence="3">
    <location>
        <begin position="12"/>
        <end position="34"/>
    </location>
</feature>
<dbReference type="RefSeq" id="WP_089274395.1">
    <property type="nucleotide sequence ID" value="NZ_FZOC01000004.1"/>
</dbReference>
<organism evidence="4 5">
    <name type="scientific">Humidesulfovibrio mexicanus</name>
    <dbReference type="NCBI Taxonomy" id="147047"/>
    <lineage>
        <taxon>Bacteria</taxon>
        <taxon>Pseudomonadati</taxon>
        <taxon>Thermodesulfobacteriota</taxon>
        <taxon>Desulfovibrionia</taxon>
        <taxon>Desulfovibrionales</taxon>
        <taxon>Desulfovibrionaceae</taxon>
        <taxon>Humidesulfovibrio</taxon>
    </lineage>
</organism>
<keyword evidence="3" id="KW-0812">Transmembrane</keyword>
<evidence type="ECO:0000313" key="5">
    <source>
        <dbReference type="Proteomes" id="UP000198324"/>
    </source>
</evidence>
<accession>A0A239ATI3</accession>